<reference evidence="1" key="1">
    <citation type="submission" date="2022-10" db="EMBL/GenBank/DDBJ databases">
        <title>The complete genomes of actinobacterial strains from the NBC collection.</title>
        <authorList>
            <person name="Joergensen T.S."/>
            <person name="Alvarez Arevalo M."/>
            <person name="Sterndorff E.B."/>
            <person name="Faurdal D."/>
            <person name="Vuksanovic O."/>
            <person name="Mourched A.-S."/>
            <person name="Charusanti P."/>
            <person name="Shaw S."/>
            <person name="Blin K."/>
            <person name="Weber T."/>
        </authorList>
    </citation>
    <scope>NUCLEOTIDE SEQUENCE</scope>
    <source>
        <strain evidence="1">NBC_00283</strain>
    </source>
</reference>
<gene>
    <name evidence="1" type="ORF">OHU17_20325</name>
</gene>
<organism evidence="1 2">
    <name type="scientific">Streptomyces goshikiensis</name>
    <dbReference type="NCBI Taxonomy" id="1942"/>
    <lineage>
        <taxon>Bacteria</taxon>
        <taxon>Bacillati</taxon>
        <taxon>Actinomycetota</taxon>
        <taxon>Actinomycetes</taxon>
        <taxon>Kitasatosporales</taxon>
        <taxon>Streptomycetaceae</taxon>
        <taxon>Streptomyces</taxon>
    </lineage>
</organism>
<proteinExistence type="predicted"/>
<evidence type="ECO:0000313" key="1">
    <source>
        <dbReference type="EMBL" id="WUO47996.1"/>
    </source>
</evidence>
<sequence length="281" mass="31061">MNPATVAARLQRDRTQRELHGLYGQVPDLDGYAAMLAIEEQWILPAARAHEAAAPDFASAGELLAGLKDFLAAEEADISDNHRFLANEATLGQFKVVVGEFALDGLTESESLLPVVPRLPYRSGMAVFRVLIDELGCGNDEKSHSQLYRDLLLELGMSTDPDSYLDSTGPECYAYVNMFHWLASRAPSPQYFLGAYGYFESSVLYGFQSFARAAKRLGIQQDAYYTEHLYIDSYHSNHMRTAIRALEEPDLAKIWAGVRLASDIVGTATEAAITRARKASL</sequence>
<dbReference type="Gene3D" id="1.20.910.10">
    <property type="entry name" value="Heme oxygenase-like"/>
    <property type="match status" value="1"/>
</dbReference>
<protein>
    <submittedName>
        <fullName evidence="1">Iron-containing redox enzyme family protein</fullName>
    </submittedName>
</protein>
<dbReference type="InterPro" id="IPR016084">
    <property type="entry name" value="Haem_Oase-like_multi-hlx"/>
</dbReference>
<name>A0ABZ1RMM9_9ACTN</name>
<dbReference type="SUPFAM" id="SSF48613">
    <property type="entry name" value="Heme oxygenase-like"/>
    <property type="match status" value="1"/>
</dbReference>
<evidence type="ECO:0000313" key="2">
    <source>
        <dbReference type="Proteomes" id="UP001432075"/>
    </source>
</evidence>
<dbReference type="GeneID" id="91410123"/>
<keyword evidence="2" id="KW-1185">Reference proteome</keyword>
<accession>A0ABZ1RMM9</accession>
<dbReference type="RefSeq" id="WP_008742652.1">
    <property type="nucleotide sequence ID" value="NZ_BMVE01000011.1"/>
</dbReference>
<dbReference type="SMART" id="SM01236">
    <property type="entry name" value="Haem_oxygenase_2"/>
    <property type="match status" value="1"/>
</dbReference>
<dbReference type="Proteomes" id="UP001432075">
    <property type="component" value="Chromosome"/>
</dbReference>
<dbReference type="Pfam" id="PF14518">
    <property type="entry name" value="Haem_oxygenas_2"/>
    <property type="match status" value="1"/>
</dbReference>
<dbReference type="EMBL" id="CP108057">
    <property type="protein sequence ID" value="WUO47996.1"/>
    <property type="molecule type" value="Genomic_DNA"/>
</dbReference>